<dbReference type="Proteomes" id="UP000770717">
    <property type="component" value="Unassembled WGS sequence"/>
</dbReference>
<reference evidence="1" key="1">
    <citation type="thesis" date="2020" institute="ProQuest LLC" country="789 East Eisenhower Parkway, Ann Arbor, MI, USA">
        <title>Comparative Genomics and Chromosome Evolution.</title>
        <authorList>
            <person name="Mudd A.B."/>
        </authorList>
    </citation>
    <scope>NUCLEOTIDE SEQUENCE</scope>
    <source>
        <strain evidence="1">HN-11 Male</strain>
        <tissue evidence="1">Kidney and liver</tissue>
    </source>
</reference>
<comment type="caution">
    <text evidence="1">The sequence shown here is derived from an EMBL/GenBank/DDBJ whole genome shotgun (WGS) entry which is preliminary data.</text>
</comment>
<evidence type="ECO:0000313" key="1">
    <source>
        <dbReference type="EMBL" id="KAG9479072.1"/>
    </source>
</evidence>
<proteinExistence type="predicted"/>
<name>A0A8J6EZN3_ELECQ</name>
<keyword evidence="2" id="KW-1185">Reference proteome</keyword>
<protein>
    <submittedName>
        <fullName evidence="1">Uncharacterized protein</fullName>
    </submittedName>
</protein>
<dbReference type="AlphaFoldDB" id="A0A8J6EZN3"/>
<evidence type="ECO:0000313" key="2">
    <source>
        <dbReference type="Proteomes" id="UP000770717"/>
    </source>
</evidence>
<accession>A0A8J6EZN3</accession>
<dbReference type="EMBL" id="WNTK01000008">
    <property type="protein sequence ID" value="KAG9479072.1"/>
    <property type="molecule type" value="Genomic_DNA"/>
</dbReference>
<sequence>MPGRKNLEKWHEDLLHKCLMAGLCLIHHCYNQNYIGSMQHCAIDSFYSLTLTIPQEAESREESSGLLTMGSCTLGLSVI</sequence>
<organism evidence="1 2">
    <name type="scientific">Eleutherodactylus coqui</name>
    <name type="common">Puerto Rican coqui</name>
    <dbReference type="NCBI Taxonomy" id="57060"/>
    <lineage>
        <taxon>Eukaryota</taxon>
        <taxon>Metazoa</taxon>
        <taxon>Chordata</taxon>
        <taxon>Craniata</taxon>
        <taxon>Vertebrata</taxon>
        <taxon>Euteleostomi</taxon>
        <taxon>Amphibia</taxon>
        <taxon>Batrachia</taxon>
        <taxon>Anura</taxon>
        <taxon>Neobatrachia</taxon>
        <taxon>Hyloidea</taxon>
        <taxon>Eleutherodactylidae</taxon>
        <taxon>Eleutherodactylinae</taxon>
        <taxon>Eleutherodactylus</taxon>
        <taxon>Eleutherodactylus</taxon>
    </lineage>
</organism>
<gene>
    <name evidence="1" type="ORF">GDO78_012628</name>
</gene>